<comment type="caution">
    <text evidence="2">The sequence shown here is derived from an EMBL/GenBank/DDBJ whole genome shotgun (WGS) entry which is preliminary data.</text>
</comment>
<reference evidence="2 3" key="1">
    <citation type="submission" date="2024-01" db="EMBL/GenBank/DDBJ databases">
        <authorList>
            <person name="Waweru B."/>
        </authorList>
    </citation>
    <scope>NUCLEOTIDE SEQUENCE [LARGE SCALE GENOMIC DNA]</scope>
</reference>
<evidence type="ECO:0000313" key="2">
    <source>
        <dbReference type="EMBL" id="CAK7327609.1"/>
    </source>
</evidence>
<organism evidence="2 3">
    <name type="scientific">Dovyalis caffra</name>
    <dbReference type="NCBI Taxonomy" id="77055"/>
    <lineage>
        <taxon>Eukaryota</taxon>
        <taxon>Viridiplantae</taxon>
        <taxon>Streptophyta</taxon>
        <taxon>Embryophyta</taxon>
        <taxon>Tracheophyta</taxon>
        <taxon>Spermatophyta</taxon>
        <taxon>Magnoliopsida</taxon>
        <taxon>eudicotyledons</taxon>
        <taxon>Gunneridae</taxon>
        <taxon>Pentapetalae</taxon>
        <taxon>rosids</taxon>
        <taxon>fabids</taxon>
        <taxon>Malpighiales</taxon>
        <taxon>Salicaceae</taxon>
        <taxon>Flacourtieae</taxon>
        <taxon>Dovyalis</taxon>
    </lineage>
</organism>
<dbReference type="EMBL" id="CAWUPB010000857">
    <property type="protein sequence ID" value="CAK7327609.1"/>
    <property type="molecule type" value="Genomic_DNA"/>
</dbReference>
<name>A0AAV1R576_9ROSI</name>
<evidence type="ECO:0000313" key="3">
    <source>
        <dbReference type="Proteomes" id="UP001314170"/>
    </source>
</evidence>
<sequence>MEEDEEDDNCLDDWWAMADALAANDDDNKLENNNNDNNPCLELKSSPEHEPIVQFDCNSCNTGSYHENLMQGRRVPL</sequence>
<proteinExistence type="predicted"/>
<keyword evidence="3" id="KW-1185">Reference proteome</keyword>
<evidence type="ECO:0000256" key="1">
    <source>
        <dbReference type="SAM" id="MobiDB-lite"/>
    </source>
</evidence>
<feature type="region of interest" description="Disordered" evidence="1">
    <location>
        <begin position="26"/>
        <end position="45"/>
    </location>
</feature>
<accession>A0AAV1R576</accession>
<dbReference type="Proteomes" id="UP001314170">
    <property type="component" value="Unassembled WGS sequence"/>
</dbReference>
<dbReference type="AlphaFoldDB" id="A0AAV1R576"/>
<protein>
    <submittedName>
        <fullName evidence="2">Uncharacterized protein</fullName>
    </submittedName>
</protein>
<gene>
    <name evidence="2" type="ORF">DCAF_LOCUS5324</name>
</gene>